<sequence length="305" mass="33590">MGQRPGERCSVLSLAGGRRFTTAMTDNALKSYLFVSDFDQTLTFNDSGYVLSEVVGIPPAEFERKAAGMAKINLVQQGAELAYLLLHDPEFRSRVRKEHLIEVGKRIRLKDNIGLLNEILDHGIQGYHFDFYVLSAAPMEVIQSALEGILPSERIHGTEFKYKSSGEIDTIIRARAGYGKVAFLDELQAALKIGPDHVIYAGDGSSDIHVMLHVNARDGFTIAVSETKHLSYIAQRTIISSSALGVLGPILEKIVGKGRTQIRGFLESHGFLIQEWDKVRTDWITLRPAGPGPSESEPLDGQAND</sequence>
<dbReference type="InterPro" id="IPR023214">
    <property type="entry name" value="HAD_sf"/>
</dbReference>
<accession>A0A3G1QTI5</accession>
<proteinExistence type="predicted"/>
<reference evidence="1" key="1">
    <citation type="submission" date="2017-04" db="EMBL/GenBank/DDBJ databases">
        <title>Identification of novel phosphatase/phytase genes by screening of metagenomic libraries derived from soil samples.</title>
        <authorList>
            <person name="Castillo Villamizar G.A."/>
            <person name="Nacke H."/>
            <person name="Bohning M."/>
            <person name="Gullans E."/>
            <person name="Keiser K."/>
            <person name="Daniel R."/>
        </authorList>
    </citation>
    <scope>NUCLEOTIDE SEQUENCE</scope>
</reference>
<dbReference type="Pfam" id="PF12710">
    <property type="entry name" value="HAD"/>
    <property type="match status" value="1"/>
</dbReference>
<dbReference type="Gene3D" id="3.40.50.1000">
    <property type="entry name" value="HAD superfamily/HAD-like"/>
    <property type="match status" value="1"/>
</dbReference>
<dbReference type="AlphaFoldDB" id="A0A3G1QTI5"/>
<protein>
    <recommendedName>
        <fullName evidence="2">Haloacid dehalogenase-like hydrolase</fullName>
    </recommendedName>
</protein>
<evidence type="ECO:0008006" key="2">
    <source>
        <dbReference type="Google" id="ProtNLM"/>
    </source>
</evidence>
<dbReference type="SUPFAM" id="SSF56784">
    <property type="entry name" value="HAD-like"/>
    <property type="match status" value="1"/>
</dbReference>
<dbReference type="InterPro" id="IPR036412">
    <property type="entry name" value="HAD-like_sf"/>
</dbReference>
<organism evidence="1">
    <name type="scientific">uncultured organism</name>
    <dbReference type="NCBI Taxonomy" id="155900"/>
    <lineage>
        <taxon>unclassified sequences</taxon>
        <taxon>environmental samples</taxon>
    </lineage>
</organism>
<evidence type="ECO:0000313" key="1">
    <source>
        <dbReference type="EMBL" id="AWN00231.1"/>
    </source>
</evidence>
<dbReference type="EMBL" id="KY931679">
    <property type="protein sequence ID" value="AWN00231.1"/>
    <property type="molecule type" value="Genomic_DNA"/>
</dbReference>
<name>A0A3G1QTI5_9ZZZZ</name>